<protein>
    <submittedName>
        <fullName evidence="1">Uncharacterized protein</fullName>
    </submittedName>
</protein>
<dbReference type="HOGENOM" id="CLU_1965724_0_0_6"/>
<dbReference type="EMBL" id="GG705011">
    <property type="protein sequence ID" value="EEY93541.1"/>
    <property type="molecule type" value="Genomic_DNA"/>
</dbReference>
<proteinExistence type="predicted"/>
<dbReference type="AlphaFoldDB" id="D0SI69"/>
<accession>D0SI69</accession>
<name>D0SI69_ACIJU</name>
<organism evidence="1 2">
    <name type="scientific">Acinetobacter junii SH205</name>
    <dbReference type="NCBI Taxonomy" id="575587"/>
    <lineage>
        <taxon>Bacteria</taxon>
        <taxon>Pseudomonadati</taxon>
        <taxon>Pseudomonadota</taxon>
        <taxon>Gammaproteobacteria</taxon>
        <taxon>Moraxellales</taxon>
        <taxon>Moraxellaceae</taxon>
        <taxon>Acinetobacter</taxon>
    </lineage>
</organism>
<dbReference type="Proteomes" id="UP000018442">
    <property type="component" value="Unassembled WGS sequence"/>
</dbReference>
<evidence type="ECO:0000313" key="2">
    <source>
        <dbReference type="Proteomes" id="UP000018442"/>
    </source>
</evidence>
<evidence type="ECO:0000313" key="1">
    <source>
        <dbReference type="EMBL" id="EEY93541.1"/>
    </source>
</evidence>
<sequence length="141" mass="16541">MRSRVKKHKNRGNTMRTLQFIADCPKHGLIDHPPNECYITQEYVAALLYKQLEQFGFDAQHIRHEHQKIEVRIDNHHLPLSILCSQQDVEGHILCQISANPQQEQAWFERIETQSIIRQLAQAVENSLKAEHSFSDFVWKS</sequence>
<reference evidence="2" key="1">
    <citation type="journal article" date="2012" name="PLoS ONE">
        <title>The success of Acinetobacter species; genetic, metabolic and virulence attributes.</title>
        <authorList>
            <person name="Peleg A.Y."/>
            <person name="de Breij A."/>
            <person name="Adams M.D."/>
            <person name="Cerqueira G.M."/>
            <person name="Mocali S."/>
            <person name="Galardini M."/>
            <person name="Nibbering P.H."/>
            <person name="Earl A.M."/>
            <person name="Ward D.V."/>
            <person name="Paterson D.L."/>
            <person name="Seifert H."/>
            <person name="Dijkshoorn L."/>
        </authorList>
    </citation>
    <scope>NUCLEOTIDE SEQUENCE [LARGE SCALE GENOMIC DNA]</scope>
    <source>
        <strain evidence="2">SH205</strain>
    </source>
</reference>
<gene>
    <name evidence="1" type="ORF">HMPREF0026_00817</name>
</gene>